<dbReference type="PANTHER" id="PTHR31190">
    <property type="entry name" value="DNA-BINDING DOMAIN"/>
    <property type="match status" value="1"/>
</dbReference>
<dbReference type="GO" id="GO:0003700">
    <property type="term" value="F:DNA-binding transcription factor activity"/>
    <property type="evidence" value="ECO:0007669"/>
    <property type="project" value="InterPro"/>
</dbReference>
<dbReference type="InterPro" id="IPR044808">
    <property type="entry name" value="ERF_plant"/>
</dbReference>
<dbReference type="InterPro" id="IPR001471">
    <property type="entry name" value="AP2/ERF_dom"/>
</dbReference>
<dbReference type="PANTHER" id="PTHR31190:SF72">
    <property type="entry name" value="AP2 DOMAIN CONTAINING PROTEIN, EXPRESSED"/>
    <property type="match status" value="1"/>
</dbReference>
<comment type="similarity">
    <text evidence="6">Belongs to the AP2/ERF transcription factor family. ERF subfamily.</text>
</comment>
<keyword evidence="5" id="KW-0539">Nucleus</keyword>
<feature type="domain" description="AP2/ERF" evidence="7">
    <location>
        <begin position="73"/>
        <end position="131"/>
    </location>
</feature>
<dbReference type="InterPro" id="IPR016177">
    <property type="entry name" value="DNA-bd_dom_sf"/>
</dbReference>
<evidence type="ECO:0000256" key="1">
    <source>
        <dbReference type="ARBA" id="ARBA00004123"/>
    </source>
</evidence>
<dbReference type="PROSITE" id="PS51032">
    <property type="entry name" value="AP2_ERF"/>
    <property type="match status" value="2"/>
</dbReference>
<comment type="subcellular location">
    <subcellularLocation>
        <location evidence="1">Nucleus</location>
    </subcellularLocation>
</comment>
<dbReference type="AlphaFoldDB" id="A0A371I1S2"/>
<dbReference type="Pfam" id="PF00847">
    <property type="entry name" value="AP2"/>
    <property type="match status" value="2"/>
</dbReference>
<protein>
    <submittedName>
        <fullName evidence="8">Ethylene-responsive transcription factor 1B</fullName>
    </submittedName>
</protein>
<dbReference type="STRING" id="157652.A0A371I1S2"/>
<dbReference type="Proteomes" id="UP000257109">
    <property type="component" value="Unassembled WGS sequence"/>
</dbReference>
<evidence type="ECO:0000313" key="9">
    <source>
        <dbReference type="Proteomes" id="UP000257109"/>
    </source>
</evidence>
<dbReference type="Gene3D" id="3.30.730.10">
    <property type="entry name" value="AP2/ERF domain"/>
    <property type="match status" value="2"/>
</dbReference>
<feature type="non-terminal residue" evidence="8">
    <location>
        <position position="1"/>
    </location>
</feature>
<dbReference type="SUPFAM" id="SSF54171">
    <property type="entry name" value="DNA-binding domain"/>
    <property type="match status" value="2"/>
</dbReference>
<keyword evidence="9" id="KW-1185">Reference proteome</keyword>
<accession>A0A371I1S2</accession>
<name>A0A371I1S2_MUCPR</name>
<comment type="caution">
    <text evidence="8">The sequence shown here is derived from an EMBL/GenBank/DDBJ whole genome shotgun (WGS) entry which is preliminary data.</text>
</comment>
<dbReference type="EMBL" id="QJKJ01001165">
    <property type="protein sequence ID" value="RDY08973.1"/>
    <property type="molecule type" value="Genomic_DNA"/>
</dbReference>
<keyword evidence="2" id="KW-0805">Transcription regulation</keyword>
<evidence type="ECO:0000259" key="7">
    <source>
        <dbReference type="PROSITE" id="PS51032"/>
    </source>
</evidence>
<feature type="non-terminal residue" evidence="8">
    <location>
        <position position="402"/>
    </location>
</feature>
<reference evidence="8" key="1">
    <citation type="submission" date="2018-05" db="EMBL/GenBank/DDBJ databases">
        <title>Draft genome of Mucuna pruriens seed.</title>
        <authorList>
            <person name="Nnadi N.E."/>
            <person name="Vos R."/>
            <person name="Hasami M.H."/>
            <person name="Devisetty U.K."/>
            <person name="Aguiy J.C."/>
        </authorList>
    </citation>
    <scope>NUCLEOTIDE SEQUENCE [LARGE SCALE GENOMIC DNA]</scope>
    <source>
        <strain evidence="8">JCA_2017</strain>
    </source>
</reference>
<dbReference type="GO" id="GO:0009873">
    <property type="term" value="P:ethylene-activated signaling pathway"/>
    <property type="evidence" value="ECO:0007669"/>
    <property type="project" value="InterPro"/>
</dbReference>
<evidence type="ECO:0000256" key="6">
    <source>
        <dbReference type="ARBA" id="ARBA00024343"/>
    </source>
</evidence>
<dbReference type="GO" id="GO:0005634">
    <property type="term" value="C:nucleus"/>
    <property type="evidence" value="ECO:0007669"/>
    <property type="project" value="UniProtKB-SubCell"/>
</dbReference>
<keyword evidence="3" id="KW-0238">DNA-binding</keyword>
<dbReference type="CDD" id="cd00018">
    <property type="entry name" value="AP2"/>
    <property type="match status" value="2"/>
</dbReference>
<organism evidence="8 9">
    <name type="scientific">Mucuna pruriens</name>
    <name type="common">Velvet bean</name>
    <name type="synonym">Dolichos pruriens</name>
    <dbReference type="NCBI Taxonomy" id="157652"/>
    <lineage>
        <taxon>Eukaryota</taxon>
        <taxon>Viridiplantae</taxon>
        <taxon>Streptophyta</taxon>
        <taxon>Embryophyta</taxon>
        <taxon>Tracheophyta</taxon>
        <taxon>Spermatophyta</taxon>
        <taxon>Magnoliopsida</taxon>
        <taxon>eudicotyledons</taxon>
        <taxon>Gunneridae</taxon>
        <taxon>Pentapetalae</taxon>
        <taxon>rosids</taxon>
        <taxon>fabids</taxon>
        <taxon>Fabales</taxon>
        <taxon>Fabaceae</taxon>
        <taxon>Papilionoideae</taxon>
        <taxon>50 kb inversion clade</taxon>
        <taxon>NPAAA clade</taxon>
        <taxon>indigoferoid/millettioid clade</taxon>
        <taxon>Phaseoleae</taxon>
        <taxon>Mucuna</taxon>
    </lineage>
</organism>
<evidence type="ECO:0000256" key="3">
    <source>
        <dbReference type="ARBA" id="ARBA00023125"/>
    </source>
</evidence>
<dbReference type="PRINTS" id="PR00367">
    <property type="entry name" value="ETHRSPELEMNT"/>
</dbReference>
<gene>
    <name evidence="8" type="primary">ERF1B</name>
    <name evidence="8" type="ORF">CR513_06737</name>
</gene>
<proteinExistence type="inferred from homology"/>
<dbReference type="OrthoDB" id="670255at2759"/>
<dbReference type="GO" id="GO:0003677">
    <property type="term" value="F:DNA binding"/>
    <property type="evidence" value="ECO:0007669"/>
    <property type="project" value="UniProtKB-KW"/>
</dbReference>
<dbReference type="InterPro" id="IPR036955">
    <property type="entry name" value="AP2/ERF_dom_sf"/>
</dbReference>
<dbReference type="SMART" id="SM00380">
    <property type="entry name" value="AP2"/>
    <property type="match status" value="2"/>
</dbReference>
<sequence length="402" mass="44523">MSSSPLFQKPDWDMLQEPSEMLLESLSSNAVLDPLQDSLSFDMVDFSTEPTEGNHSDAKQLMAKSQVQNKERSYIGVRKRPWGKFAAEIRDTTRNGARVWLGTFDCAEAAALAYDQAAFSMRGHNAVLNFSVKRVKESLQEIQYGCRNGSSPALALKERHCIQRKLSSKANKCKEKQESEAPTPSVVVLEDLGVEYLEQLLSISDQCDPSEMLFESLSSNDVHDPLLDSLSFDMVDFSTAPTEGNHNEAKPLVVKSQVQNKERSYIGVRKRPWGKFAAEIRDTTRNGTRVWLGTFESAEAAALAYDQAAFSMRGHSAVLNFPVKTVKESLKEIQYSCCNGSSPALALKERHCIQRKLSSKAKKCKGKETSSEAATASVMVLEDLGVDYLEQLLSISDQSASP</sequence>
<evidence type="ECO:0000256" key="5">
    <source>
        <dbReference type="ARBA" id="ARBA00023242"/>
    </source>
</evidence>
<feature type="domain" description="AP2/ERF" evidence="7">
    <location>
        <begin position="264"/>
        <end position="322"/>
    </location>
</feature>
<keyword evidence="4" id="KW-0804">Transcription</keyword>
<evidence type="ECO:0000256" key="4">
    <source>
        <dbReference type="ARBA" id="ARBA00023163"/>
    </source>
</evidence>
<dbReference type="FunFam" id="3.30.730.10:FF:000001">
    <property type="entry name" value="Ethylene-responsive transcription factor 2"/>
    <property type="match status" value="2"/>
</dbReference>
<evidence type="ECO:0000313" key="8">
    <source>
        <dbReference type="EMBL" id="RDY08973.1"/>
    </source>
</evidence>
<evidence type="ECO:0000256" key="2">
    <source>
        <dbReference type="ARBA" id="ARBA00023015"/>
    </source>
</evidence>